<accession>A0ABW5FV00</accession>
<organism evidence="1 2">
    <name type="scientific">Amycolatopsis pigmentata</name>
    <dbReference type="NCBI Taxonomy" id="450801"/>
    <lineage>
        <taxon>Bacteria</taxon>
        <taxon>Bacillati</taxon>
        <taxon>Actinomycetota</taxon>
        <taxon>Actinomycetes</taxon>
        <taxon>Pseudonocardiales</taxon>
        <taxon>Pseudonocardiaceae</taxon>
        <taxon>Amycolatopsis</taxon>
    </lineage>
</organism>
<keyword evidence="2" id="KW-1185">Reference proteome</keyword>
<sequence length="62" mass="7527">MRDDRIFDVTQAELAYRTEEIYRARARSGNDRAPWWKLGRRTVTVPEQRRPSHDRRVSARDR</sequence>
<dbReference type="EMBL" id="JBHUKR010000009">
    <property type="protein sequence ID" value="MFD2418845.1"/>
    <property type="molecule type" value="Genomic_DNA"/>
</dbReference>
<comment type="caution">
    <text evidence="1">The sequence shown here is derived from an EMBL/GenBank/DDBJ whole genome shotgun (WGS) entry which is preliminary data.</text>
</comment>
<name>A0ABW5FV00_9PSEU</name>
<gene>
    <name evidence="1" type="ORF">ACFSXZ_21175</name>
</gene>
<reference evidence="2" key="1">
    <citation type="journal article" date="2019" name="Int. J. Syst. Evol. Microbiol.">
        <title>The Global Catalogue of Microorganisms (GCM) 10K type strain sequencing project: providing services to taxonomists for standard genome sequencing and annotation.</title>
        <authorList>
            <consortium name="The Broad Institute Genomics Platform"/>
            <consortium name="The Broad Institute Genome Sequencing Center for Infectious Disease"/>
            <person name="Wu L."/>
            <person name="Ma J."/>
        </authorList>
    </citation>
    <scope>NUCLEOTIDE SEQUENCE [LARGE SCALE GENOMIC DNA]</scope>
    <source>
        <strain evidence="2">CGMCC 4.7645</strain>
    </source>
</reference>
<dbReference type="Proteomes" id="UP001597417">
    <property type="component" value="Unassembled WGS sequence"/>
</dbReference>
<evidence type="ECO:0000313" key="1">
    <source>
        <dbReference type="EMBL" id="MFD2418845.1"/>
    </source>
</evidence>
<protein>
    <submittedName>
        <fullName evidence="1">Uncharacterized protein</fullName>
    </submittedName>
</protein>
<proteinExistence type="predicted"/>
<dbReference type="RefSeq" id="WP_378266848.1">
    <property type="nucleotide sequence ID" value="NZ_JBHUKR010000009.1"/>
</dbReference>
<evidence type="ECO:0000313" key="2">
    <source>
        <dbReference type="Proteomes" id="UP001597417"/>
    </source>
</evidence>